<dbReference type="STRING" id="717772.THIAE_09850"/>
<keyword evidence="5 9" id="KW-0653">Protein transport</keyword>
<evidence type="ECO:0000256" key="1">
    <source>
        <dbReference type="ARBA" id="ARBA00004162"/>
    </source>
</evidence>
<dbReference type="OrthoDB" id="7066617at2"/>
<gene>
    <name evidence="9" type="primary">tatA</name>
    <name evidence="11" type="ORF">THIAE_09850</name>
</gene>
<keyword evidence="2 9" id="KW-0813">Transport</keyword>
<evidence type="ECO:0000256" key="10">
    <source>
        <dbReference type="SAM" id="MobiDB-lite"/>
    </source>
</evidence>
<name>W0DTT4_9GAMM</name>
<reference evidence="11 12" key="1">
    <citation type="submission" date="2013-12" db="EMBL/GenBank/DDBJ databases">
        <authorList>
            <consortium name="DOE Joint Genome Institute"/>
            <person name="Kappler U."/>
            <person name="Huntemann M."/>
            <person name="Han J."/>
            <person name="Chen A."/>
            <person name="Kyrpides N."/>
            <person name="Mavromatis K."/>
            <person name="Markowitz V."/>
            <person name="Palaniappan K."/>
            <person name="Ivanova N."/>
            <person name="Schaumberg A."/>
            <person name="Pati A."/>
            <person name="Liolios K."/>
            <person name="Nordberg H.P."/>
            <person name="Cantor M.N."/>
            <person name="Hua S.X."/>
            <person name="Woyke T."/>
        </authorList>
    </citation>
    <scope>NUCLEOTIDE SEQUENCE [LARGE SCALE GENOMIC DNA]</scope>
    <source>
        <strain evidence="12">AL2</strain>
    </source>
</reference>
<dbReference type="GO" id="GO:0043953">
    <property type="term" value="P:protein transport by the Tat complex"/>
    <property type="evidence" value="ECO:0007669"/>
    <property type="project" value="UniProtKB-UniRule"/>
</dbReference>
<keyword evidence="4 9" id="KW-0812">Transmembrane</keyword>
<dbReference type="Gene3D" id="1.20.5.3310">
    <property type="match status" value="1"/>
</dbReference>
<evidence type="ECO:0000256" key="9">
    <source>
        <dbReference type="HAMAP-Rule" id="MF_00236"/>
    </source>
</evidence>
<dbReference type="FunCoup" id="W0DTT4">
    <property type="interactions" value="351"/>
</dbReference>
<evidence type="ECO:0000256" key="6">
    <source>
        <dbReference type="ARBA" id="ARBA00022989"/>
    </source>
</evidence>
<dbReference type="eggNOG" id="COG1826">
    <property type="taxonomic scope" value="Bacteria"/>
</dbReference>
<dbReference type="EMBL" id="CP007030">
    <property type="protein sequence ID" value="AHF02015.1"/>
    <property type="molecule type" value="Genomic_DNA"/>
</dbReference>
<keyword evidence="3 9" id="KW-1003">Cell membrane</keyword>
<dbReference type="RefSeq" id="WP_006460186.1">
    <property type="nucleotide sequence ID" value="NZ_CP007030.1"/>
</dbReference>
<evidence type="ECO:0000313" key="11">
    <source>
        <dbReference type="EMBL" id="AHF02015.1"/>
    </source>
</evidence>
<evidence type="ECO:0000256" key="7">
    <source>
        <dbReference type="ARBA" id="ARBA00023010"/>
    </source>
</evidence>
<dbReference type="Pfam" id="PF02416">
    <property type="entry name" value="TatA_B_E"/>
    <property type="match status" value="1"/>
</dbReference>
<comment type="similarity">
    <text evidence="9">Belongs to the TatA/E family.</text>
</comment>
<dbReference type="HAMAP" id="MF_00236">
    <property type="entry name" value="TatA_E"/>
    <property type="match status" value="1"/>
</dbReference>
<dbReference type="GO" id="GO:0008320">
    <property type="term" value="F:protein transmembrane transporter activity"/>
    <property type="evidence" value="ECO:0007669"/>
    <property type="project" value="UniProtKB-UniRule"/>
</dbReference>
<proteinExistence type="inferred from homology"/>
<dbReference type="KEGG" id="tao:THIAE_09850"/>
<keyword evidence="6 9" id="KW-1133">Transmembrane helix</keyword>
<dbReference type="NCBIfam" id="TIGR01411">
    <property type="entry name" value="tatAE"/>
    <property type="match status" value="1"/>
</dbReference>
<dbReference type="PANTHER" id="PTHR42982:SF1">
    <property type="entry name" value="SEC-INDEPENDENT PROTEIN TRANSLOCASE PROTEIN TATA"/>
    <property type="match status" value="1"/>
</dbReference>
<accession>W0DTT4</accession>
<protein>
    <recommendedName>
        <fullName evidence="9">Sec-independent protein translocase protein TatA</fullName>
    </recommendedName>
</protein>
<keyword evidence="8 9" id="KW-0472">Membrane</keyword>
<organism evidence="11 12">
    <name type="scientific">Thiomicrospira aerophila AL3</name>
    <dbReference type="NCBI Taxonomy" id="717772"/>
    <lineage>
        <taxon>Bacteria</taxon>
        <taxon>Pseudomonadati</taxon>
        <taxon>Pseudomonadota</taxon>
        <taxon>Gammaproteobacteria</taxon>
        <taxon>Thiotrichales</taxon>
        <taxon>Piscirickettsiaceae</taxon>
        <taxon>Thiomicrospira</taxon>
    </lineage>
</organism>
<evidence type="ECO:0000256" key="2">
    <source>
        <dbReference type="ARBA" id="ARBA00022448"/>
    </source>
</evidence>
<dbReference type="Proteomes" id="UP000005380">
    <property type="component" value="Chromosome"/>
</dbReference>
<feature type="compositionally biased region" description="Basic and acidic residues" evidence="10">
    <location>
        <begin position="59"/>
        <end position="85"/>
    </location>
</feature>
<evidence type="ECO:0000256" key="5">
    <source>
        <dbReference type="ARBA" id="ARBA00022927"/>
    </source>
</evidence>
<dbReference type="InterPro" id="IPR003369">
    <property type="entry name" value="TatA/B/E"/>
</dbReference>
<comment type="function">
    <text evidence="9">Part of the twin-arginine translocation (Tat) system that transports large folded proteins containing a characteristic twin-arginine motif in their signal peptide across membranes. TatA could form the protein-conducting channel of the Tat system.</text>
</comment>
<comment type="subunit">
    <text evidence="9">The Tat system comprises two distinct complexes: a TatABC complex, containing multiple copies of TatA, TatB and TatC subunits, and a separate TatA complex, containing only TatA subunits. Substrates initially bind to the TatABC complex, which probably triggers association of the separate TatA complex to form the active translocon.</text>
</comment>
<feature type="region of interest" description="Disordered" evidence="10">
    <location>
        <begin position="46"/>
        <end position="85"/>
    </location>
</feature>
<dbReference type="InParanoid" id="W0DTT4"/>
<dbReference type="PANTHER" id="PTHR42982">
    <property type="entry name" value="SEC-INDEPENDENT PROTEIN TRANSLOCASE PROTEIN TATA"/>
    <property type="match status" value="1"/>
</dbReference>
<sequence length="85" mass="9332">MGISIWQLLIILAIVLVIFGAKRLKNVGTDLGSAIKGFKKAVAEDEDKKNTEQAQAKTLADEQKDQNVYDVQATEKENSDTKPKA</sequence>
<evidence type="ECO:0000256" key="4">
    <source>
        <dbReference type="ARBA" id="ARBA00022692"/>
    </source>
</evidence>
<keyword evidence="7 9" id="KW-0811">Translocation</keyword>
<evidence type="ECO:0000313" key="12">
    <source>
        <dbReference type="Proteomes" id="UP000005380"/>
    </source>
</evidence>
<evidence type="ECO:0000256" key="3">
    <source>
        <dbReference type="ARBA" id="ARBA00022475"/>
    </source>
</evidence>
<keyword evidence="12" id="KW-1185">Reference proteome</keyword>
<dbReference type="InterPro" id="IPR006312">
    <property type="entry name" value="TatA/E"/>
</dbReference>
<comment type="subcellular location">
    <subcellularLocation>
        <location evidence="1 9">Cell membrane</location>
        <topology evidence="1 9">Single-pass membrane protein</topology>
    </subcellularLocation>
</comment>
<evidence type="ECO:0000256" key="8">
    <source>
        <dbReference type="ARBA" id="ARBA00023136"/>
    </source>
</evidence>
<dbReference type="AlphaFoldDB" id="W0DTT4"/>
<dbReference type="HOGENOM" id="CLU_086034_5_1_6"/>
<dbReference type="GO" id="GO:0033281">
    <property type="term" value="C:TAT protein transport complex"/>
    <property type="evidence" value="ECO:0007669"/>
    <property type="project" value="UniProtKB-UniRule"/>
</dbReference>